<dbReference type="InterPro" id="IPR029063">
    <property type="entry name" value="SAM-dependent_MTases_sf"/>
</dbReference>
<evidence type="ECO:0000259" key="7">
    <source>
        <dbReference type="Pfam" id="PF02384"/>
    </source>
</evidence>
<evidence type="ECO:0000256" key="3">
    <source>
        <dbReference type="ARBA" id="ARBA00022603"/>
    </source>
</evidence>
<dbReference type="InterPro" id="IPR002052">
    <property type="entry name" value="DNA_methylase_N6_adenine_CS"/>
</dbReference>
<comment type="caution">
    <text evidence="9">The sequence shown here is derived from an EMBL/GenBank/DDBJ whole genome shotgun (WGS) entry which is preliminary data.</text>
</comment>
<keyword evidence="11" id="KW-1185">Reference proteome</keyword>
<dbReference type="PANTHER" id="PTHR33841:SF1">
    <property type="entry name" value="DNA METHYLTRANSFERASE A"/>
    <property type="match status" value="1"/>
</dbReference>
<gene>
    <name evidence="9" type="ORF">CES86_5304</name>
    <name evidence="8" type="ORF">F9L03_24960</name>
</gene>
<dbReference type="EMBL" id="WBWF01000030">
    <property type="protein sequence ID" value="KAB2699923.1"/>
    <property type="molecule type" value="Genomic_DNA"/>
</dbReference>
<dbReference type="GO" id="GO:0008170">
    <property type="term" value="F:N-methyltransferase activity"/>
    <property type="evidence" value="ECO:0007669"/>
    <property type="project" value="InterPro"/>
</dbReference>
<evidence type="ECO:0000256" key="1">
    <source>
        <dbReference type="ARBA" id="ARBA00006594"/>
    </source>
</evidence>
<dbReference type="EC" id="2.1.1.72" evidence="2"/>
<keyword evidence="5" id="KW-0680">Restriction system</keyword>
<name>A0A256H1J9_9HYPH</name>
<reference evidence="9 10" key="1">
    <citation type="submission" date="2017-07" db="EMBL/GenBank/DDBJ databases">
        <title>Draft genome of Ochrobactrum lupini type strain LUP21.</title>
        <authorList>
            <person name="Krzyzanowska D.M."/>
            <person name="Jafra S."/>
        </authorList>
    </citation>
    <scope>NUCLEOTIDE SEQUENCE [LARGE SCALE GENOMIC DNA]</scope>
    <source>
        <strain evidence="9 10">LUP21</strain>
    </source>
</reference>
<dbReference type="InterPro" id="IPR003356">
    <property type="entry name" value="DNA_methylase_A-5"/>
</dbReference>
<dbReference type="GO" id="GO:0009007">
    <property type="term" value="F:site-specific DNA-methyltransferase (adenine-specific) activity"/>
    <property type="evidence" value="ECO:0007669"/>
    <property type="project" value="UniProtKB-EC"/>
</dbReference>
<dbReference type="EMBL" id="NNRN01000001">
    <property type="protein sequence ID" value="OYR32996.1"/>
    <property type="molecule type" value="Genomic_DNA"/>
</dbReference>
<sequence>MAQQESPAAQSAPIADRLEQVVRLLGLDSAGGLVRSWDEFTAATNHHVVRQAFTVIGVSSVFGFASKAYDGSAAFTPILYLALAGDSTAARNIHRLVWSQGVVPLLLVATPAGLEIRRGLAPPPEQPTTVPWDKLTDASAGLPAELTSLTAAALCSSAVWRDFAIDRSSRVDKALLDGILSLSHSVEQGNTALDRSIVHAVIGRFLYLYVLLDRRIIDADWIASLKDFSGSNLCPTIGGALKSSNAFAVWPAKEVWALFDAIDNVMNGAIFPVSNSQRAIVTESALHLIHRVIRHGDRISAGGRQLSFLDVSFSTLRTETISAIYELFLSLESEDQKTDDGAFYTPPFLVDYVLDETDRMLPLGKHSRVLDPAAGSGIFLVGAFRRILERSLPTGKWTARHFQLSRKLLEERIFGIERNSQAANVCRFSLYLTLLDYTSGYGISALAKMASGERVFPPLIDNIISEDVFEVASGGKRSIGRFTHVVGNPPWGTFGDSATRTNERRSDERQEKIVASMTAAVEFHSSLDAAIFPVANKRLSELFIWKIKRDFLEAGGALGILISTRSFVSRTALAFPNAMAAQFTLIGIANLSHFRYRLFAEARSPTIAIFARNDEPDPMDKVWVYAPLLSSQPIGESGHLWSIIVNSAEVETHRLRDLVRTEDSWFDHLILRPLDRRYARHFKVWTASRVENSLRGFMEKSGLRMLRGGSPAQTGLPDSLLLKAGSYRQALNLDGLELGSYPHDEVERSSPRGNYARLFGGNILLIPRSMNEFIYVKRSIAFSSTFNAIYFEERQSHRIEQRFLSALASYLTSDVARYFYALIGRTWIIDHARLEKGDLEALPFPFTGTEDEALDVLLEGQQDNITKVVVDRIGLDDSFVSAVTEYRDFRSGYEDSQLPTASLQSPGNDEVQRYQAMLSEQLIQSFGNKSEVLIQLDDLSPHNPFVHIQVHISQRGRAAVDASFKSATPPSAQFGQFNPYSTVSYDASTNVISMFKPLTQVAWTMEQAYTDARGISATILRSGAGA</sequence>
<dbReference type="RefSeq" id="WP_094513182.1">
    <property type="nucleotide sequence ID" value="NZ_JBHEEP010000036.1"/>
</dbReference>
<evidence type="ECO:0000256" key="4">
    <source>
        <dbReference type="ARBA" id="ARBA00022679"/>
    </source>
</evidence>
<dbReference type="InterPro" id="IPR050953">
    <property type="entry name" value="N4_N6_ade-DNA_methylase"/>
</dbReference>
<dbReference type="Proteomes" id="UP000435957">
    <property type="component" value="Unassembled WGS sequence"/>
</dbReference>
<dbReference type="Pfam" id="PF02384">
    <property type="entry name" value="N6_Mtase"/>
    <property type="match status" value="1"/>
</dbReference>
<keyword evidence="3 9" id="KW-0489">Methyltransferase</keyword>
<dbReference type="GO" id="GO:0003677">
    <property type="term" value="F:DNA binding"/>
    <property type="evidence" value="ECO:0007669"/>
    <property type="project" value="InterPro"/>
</dbReference>
<proteinExistence type="inferred from homology"/>
<evidence type="ECO:0000256" key="6">
    <source>
        <dbReference type="ARBA" id="ARBA00047942"/>
    </source>
</evidence>
<dbReference type="AlphaFoldDB" id="A0A256H1J9"/>
<dbReference type="PANTHER" id="PTHR33841">
    <property type="entry name" value="DNA METHYLTRANSFERASE YEEA-RELATED"/>
    <property type="match status" value="1"/>
</dbReference>
<feature type="domain" description="DNA methylase adenine-specific" evidence="7">
    <location>
        <begin position="319"/>
        <end position="505"/>
    </location>
</feature>
<evidence type="ECO:0000256" key="5">
    <source>
        <dbReference type="ARBA" id="ARBA00022747"/>
    </source>
</evidence>
<dbReference type="SUPFAM" id="SSF53335">
    <property type="entry name" value="S-adenosyl-L-methionine-dependent methyltransferases"/>
    <property type="match status" value="1"/>
</dbReference>
<dbReference type="Proteomes" id="UP000216363">
    <property type="component" value="Unassembled WGS sequence"/>
</dbReference>
<evidence type="ECO:0000313" key="11">
    <source>
        <dbReference type="Proteomes" id="UP000435957"/>
    </source>
</evidence>
<dbReference type="GO" id="GO:0032259">
    <property type="term" value="P:methylation"/>
    <property type="evidence" value="ECO:0007669"/>
    <property type="project" value="UniProtKB-KW"/>
</dbReference>
<evidence type="ECO:0000313" key="10">
    <source>
        <dbReference type="Proteomes" id="UP000216363"/>
    </source>
</evidence>
<dbReference type="Gene3D" id="3.40.50.150">
    <property type="entry name" value="Vaccinia Virus protein VP39"/>
    <property type="match status" value="1"/>
</dbReference>
<evidence type="ECO:0000313" key="9">
    <source>
        <dbReference type="EMBL" id="OYR32996.1"/>
    </source>
</evidence>
<organism evidence="9 10">
    <name type="scientific">Brucella lupini</name>
    <dbReference type="NCBI Taxonomy" id="255457"/>
    <lineage>
        <taxon>Bacteria</taxon>
        <taxon>Pseudomonadati</taxon>
        <taxon>Pseudomonadota</taxon>
        <taxon>Alphaproteobacteria</taxon>
        <taxon>Hyphomicrobiales</taxon>
        <taxon>Brucellaceae</taxon>
        <taxon>Brucella/Ochrobactrum group</taxon>
        <taxon>Brucella</taxon>
    </lineage>
</organism>
<evidence type="ECO:0000256" key="2">
    <source>
        <dbReference type="ARBA" id="ARBA00011900"/>
    </source>
</evidence>
<evidence type="ECO:0000313" key="8">
    <source>
        <dbReference type="EMBL" id="KAB2699923.1"/>
    </source>
</evidence>
<dbReference type="GO" id="GO:0009307">
    <property type="term" value="P:DNA restriction-modification system"/>
    <property type="evidence" value="ECO:0007669"/>
    <property type="project" value="UniProtKB-KW"/>
</dbReference>
<keyword evidence="4" id="KW-0808">Transferase</keyword>
<accession>A0A256H1J9</accession>
<comment type="similarity">
    <text evidence="1">Belongs to the N(4)/N(6)-methyltransferase family.</text>
</comment>
<dbReference type="PROSITE" id="PS00092">
    <property type="entry name" value="N6_MTASE"/>
    <property type="match status" value="1"/>
</dbReference>
<dbReference type="PRINTS" id="PR00507">
    <property type="entry name" value="N12N6MTFRASE"/>
</dbReference>
<reference evidence="8 11" key="2">
    <citation type="submission" date="2019-09" db="EMBL/GenBank/DDBJ databases">
        <title>Taxonomic organization of the family Brucellaceae based on a phylogenomic approach.</title>
        <authorList>
            <person name="Leclercq S."/>
            <person name="Cloeckaert A."/>
            <person name="Zygmunt M.S."/>
        </authorList>
    </citation>
    <scope>NUCLEOTIDE SEQUENCE [LARGE SCALE GENOMIC DNA]</scope>
    <source>
        <strain evidence="8 11">LUP23</strain>
    </source>
</reference>
<protein>
    <recommendedName>
        <fullName evidence="2">site-specific DNA-methyltransferase (adenine-specific)</fullName>
        <ecNumber evidence="2">2.1.1.72</ecNumber>
    </recommendedName>
</protein>
<comment type="catalytic activity">
    <reaction evidence="6">
        <text>a 2'-deoxyadenosine in DNA + S-adenosyl-L-methionine = an N(6)-methyl-2'-deoxyadenosine in DNA + S-adenosyl-L-homocysteine + H(+)</text>
        <dbReference type="Rhea" id="RHEA:15197"/>
        <dbReference type="Rhea" id="RHEA-COMP:12418"/>
        <dbReference type="Rhea" id="RHEA-COMP:12419"/>
        <dbReference type="ChEBI" id="CHEBI:15378"/>
        <dbReference type="ChEBI" id="CHEBI:57856"/>
        <dbReference type="ChEBI" id="CHEBI:59789"/>
        <dbReference type="ChEBI" id="CHEBI:90615"/>
        <dbReference type="ChEBI" id="CHEBI:90616"/>
        <dbReference type="EC" id="2.1.1.72"/>
    </reaction>
</comment>